<accession>A0AAN7BUR4</accession>
<dbReference type="PANTHER" id="PTHR39218">
    <property type="entry name" value="OXIDOREDUCTASE 14 KDA SUBUNIT, PUTATIVE (AFU_ORTHOLOGUE AFUA_1G12110)-RELATED"/>
    <property type="match status" value="1"/>
</dbReference>
<dbReference type="PANTHER" id="PTHR39218:SF1">
    <property type="entry name" value="OXIDOREDUCTASE 14 KDA SUBUNIT, PUTATIVE (AFU_ORTHOLOGUE AFUA_1G12110)-RELATED"/>
    <property type="match status" value="1"/>
</dbReference>
<evidence type="ECO:0000256" key="1">
    <source>
        <dbReference type="SAM" id="Phobius"/>
    </source>
</evidence>
<comment type="caution">
    <text evidence="2">The sequence shown here is derived from an EMBL/GenBank/DDBJ whole genome shotgun (WGS) entry which is preliminary data.</text>
</comment>
<gene>
    <name evidence="2" type="ORF">QBC38DRAFT_358424</name>
</gene>
<name>A0AAN7BUR4_9PEZI</name>
<dbReference type="AlphaFoldDB" id="A0AAN7BUR4"/>
<keyword evidence="3" id="KW-1185">Reference proteome</keyword>
<proteinExistence type="predicted"/>
<organism evidence="2 3">
    <name type="scientific">Podospora fimiseda</name>
    <dbReference type="NCBI Taxonomy" id="252190"/>
    <lineage>
        <taxon>Eukaryota</taxon>
        <taxon>Fungi</taxon>
        <taxon>Dikarya</taxon>
        <taxon>Ascomycota</taxon>
        <taxon>Pezizomycotina</taxon>
        <taxon>Sordariomycetes</taxon>
        <taxon>Sordariomycetidae</taxon>
        <taxon>Sordariales</taxon>
        <taxon>Podosporaceae</taxon>
        <taxon>Podospora</taxon>
    </lineage>
</organism>
<reference evidence="2" key="1">
    <citation type="journal article" date="2023" name="Mol. Phylogenet. Evol.">
        <title>Genome-scale phylogeny and comparative genomics of the fungal order Sordariales.</title>
        <authorList>
            <person name="Hensen N."/>
            <person name="Bonometti L."/>
            <person name="Westerberg I."/>
            <person name="Brannstrom I.O."/>
            <person name="Guillou S."/>
            <person name="Cros-Aarteil S."/>
            <person name="Calhoun S."/>
            <person name="Haridas S."/>
            <person name="Kuo A."/>
            <person name="Mondo S."/>
            <person name="Pangilinan J."/>
            <person name="Riley R."/>
            <person name="LaButti K."/>
            <person name="Andreopoulos B."/>
            <person name="Lipzen A."/>
            <person name="Chen C."/>
            <person name="Yan M."/>
            <person name="Daum C."/>
            <person name="Ng V."/>
            <person name="Clum A."/>
            <person name="Steindorff A."/>
            <person name="Ohm R.A."/>
            <person name="Martin F."/>
            <person name="Silar P."/>
            <person name="Natvig D.O."/>
            <person name="Lalanne C."/>
            <person name="Gautier V."/>
            <person name="Ament-Velasquez S.L."/>
            <person name="Kruys A."/>
            <person name="Hutchinson M.I."/>
            <person name="Powell A.J."/>
            <person name="Barry K."/>
            <person name="Miller A.N."/>
            <person name="Grigoriev I.V."/>
            <person name="Debuchy R."/>
            <person name="Gladieux P."/>
            <person name="Hiltunen Thoren M."/>
            <person name="Johannesson H."/>
        </authorList>
    </citation>
    <scope>NUCLEOTIDE SEQUENCE</scope>
    <source>
        <strain evidence="2">CBS 990.96</strain>
    </source>
</reference>
<dbReference type="EMBL" id="MU865304">
    <property type="protein sequence ID" value="KAK4229812.1"/>
    <property type="molecule type" value="Genomic_DNA"/>
</dbReference>
<keyword evidence="1" id="KW-0472">Membrane</keyword>
<reference evidence="2" key="2">
    <citation type="submission" date="2023-05" db="EMBL/GenBank/DDBJ databases">
        <authorList>
            <consortium name="Lawrence Berkeley National Laboratory"/>
            <person name="Steindorff A."/>
            <person name="Hensen N."/>
            <person name="Bonometti L."/>
            <person name="Westerberg I."/>
            <person name="Brannstrom I.O."/>
            <person name="Guillou S."/>
            <person name="Cros-Aarteil S."/>
            <person name="Calhoun S."/>
            <person name="Haridas S."/>
            <person name="Kuo A."/>
            <person name="Mondo S."/>
            <person name="Pangilinan J."/>
            <person name="Riley R."/>
            <person name="Labutti K."/>
            <person name="Andreopoulos B."/>
            <person name="Lipzen A."/>
            <person name="Chen C."/>
            <person name="Yanf M."/>
            <person name="Daum C."/>
            <person name="Ng V."/>
            <person name="Clum A."/>
            <person name="Ohm R."/>
            <person name="Martin F."/>
            <person name="Silar P."/>
            <person name="Natvig D."/>
            <person name="Lalanne C."/>
            <person name="Gautier V."/>
            <person name="Ament-Velasquez S.L."/>
            <person name="Kruys A."/>
            <person name="Hutchinson M.I."/>
            <person name="Powell A.J."/>
            <person name="Barry K."/>
            <person name="Miller A.N."/>
            <person name="Grigoriev I.V."/>
            <person name="Debuchy R."/>
            <person name="Gladieux P."/>
            <person name="Thoren M.H."/>
            <person name="Johannesson H."/>
        </authorList>
    </citation>
    <scope>NUCLEOTIDE SEQUENCE</scope>
    <source>
        <strain evidence="2">CBS 990.96</strain>
    </source>
</reference>
<keyword evidence="1" id="KW-0812">Transmembrane</keyword>
<dbReference type="Proteomes" id="UP001301958">
    <property type="component" value="Unassembled WGS sequence"/>
</dbReference>
<protein>
    <submittedName>
        <fullName evidence="2">Uncharacterized protein</fullName>
    </submittedName>
</protein>
<feature type="transmembrane region" description="Helical" evidence="1">
    <location>
        <begin position="33"/>
        <end position="50"/>
    </location>
</feature>
<sequence>MVHRVVFWTGFGLLTRFWQLGIEMRPFFHKKTLWVYPVFGATGAAFGYWLQGVDERQSAVLEERKKAIMEKRARRAAREAAESSTAVAH</sequence>
<keyword evidence="1" id="KW-1133">Transmembrane helix</keyword>
<evidence type="ECO:0000313" key="2">
    <source>
        <dbReference type="EMBL" id="KAK4229812.1"/>
    </source>
</evidence>
<evidence type="ECO:0000313" key="3">
    <source>
        <dbReference type="Proteomes" id="UP001301958"/>
    </source>
</evidence>